<protein>
    <submittedName>
        <fullName evidence="7">Site-specific recombinase XerD</fullName>
    </submittedName>
</protein>
<dbReference type="PROSITE" id="PS51900">
    <property type="entry name" value="CB"/>
    <property type="match status" value="1"/>
</dbReference>
<dbReference type="InterPro" id="IPR010998">
    <property type="entry name" value="Integrase_recombinase_N"/>
</dbReference>
<evidence type="ECO:0000256" key="3">
    <source>
        <dbReference type="ARBA" id="ARBA00023172"/>
    </source>
</evidence>
<evidence type="ECO:0000313" key="7">
    <source>
        <dbReference type="EMBL" id="MCS4159241.1"/>
    </source>
</evidence>
<dbReference type="GO" id="GO:0003677">
    <property type="term" value="F:DNA binding"/>
    <property type="evidence" value="ECO:0007669"/>
    <property type="project" value="UniProtKB-UniRule"/>
</dbReference>
<evidence type="ECO:0000256" key="4">
    <source>
        <dbReference type="PROSITE-ProRule" id="PRU01248"/>
    </source>
</evidence>
<dbReference type="AlphaFoldDB" id="A0AAW5PDD4"/>
<dbReference type="InterPro" id="IPR044068">
    <property type="entry name" value="CB"/>
</dbReference>
<dbReference type="Gene3D" id="1.10.150.130">
    <property type="match status" value="1"/>
</dbReference>
<dbReference type="SUPFAM" id="SSF56349">
    <property type="entry name" value="DNA breaking-rejoining enzymes"/>
    <property type="match status" value="1"/>
</dbReference>
<feature type="compositionally biased region" description="Basic and acidic residues" evidence="5">
    <location>
        <begin position="111"/>
        <end position="122"/>
    </location>
</feature>
<gene>
    <name evidence="7" type="ORF">GGP99_003231</name>
</gene>
<dbReference type="Gene3D" id="1.10.443.10">
    <property type="entry name" value="Intergrase catalytic core"/>
    <property type="match status" value="1"/>
</dbReference>
<dbReference type="RefSeq" id="WP_251961608.1">
    <property type="nucleotide sequence ID" value="NZ_CALTSH010000031.1"/>
</dbReference>
<comment type="caution">
    <text evidence="7">The sequence shown here is derived from an EMBL/GenBank/DDBJ whole genome shotgun (WGS) entry which is preliminary data.</text>
</comment>
<proteinExistence type="predicted"/>
<dbReference type="EMBL" id="JANTZM010000021">
    <property type="protein sequence ID" value="MCS4159241.1"/>
    <property type="molecule type" value="Genomic_DNA"/>
</dbReference>
<feature type="domain" description="Core-binding (CB)" evidence="6">
    <location>
        <begin position="14"/>
        <end position="94"/>
    </location>
</feature>
<organism evidence="7 8">
    <name type="scientific">Salinibacter ruber</name>
    <dbReference type="NCBI Taxonomy" id="146919"/>
    <lineage>
        <taxon>Bacteria</taxon>
        <taxon>Pseudomonadati</taxon>
        <taxon>Rhodothermota</taxon>
        <taxon>Rhodothermia</taxon>
        <taxon>Rhodothermales</taxon>
        <taxon>Salinibacteraceae</taxon>
        <taxon>Salinibacter</taxon>
    </lineage>
</organism>
<feature type="region of interest" description="Disordered" evidence="5">
    <location>
        <begin position="111"/>
        <end position="133"/>
    </location>
</feature>
<evidence type="ECO:0000313" key="8">
    <source>
        <dbReference type="Proteomes" id="UP001155110"/>
    </source>
</evidence>
<dbReference type="GO" id="GO:0006310">
    <property type="term" value="P:DNA recombination"/>
    <property type="evidence" value="ECO:0007669"/>
    <property type="project" value="UniProtKB-KW"/>
</dbReference>
<name>A0AAW5PDD4_9BACT</name>
<dbReference type="SUPFAM" id="SSF47823">
    <property type="entry name" value="lambda integrase-like, N-terminal domain"/>
    <property type="match status" value="1"/>
</dbReference>
<dbReference type="Proteomes" id="UP001155110">
    <property type="component" value="Unassembled WGS sequence"/>
</dbReference>
<evidence type="ECO:0000256" key="5">
    <source>
        <dbReference type="SAM" id="MobiDB-lite"/>
    </source>
</evidence>
<dbReference type="GO" id="GO:0015074">
    <property type="term" value="P:DNA integration"/>
    <property type="evidence" value="ECO:0007669"/>
    <property type="project" value="UniProtKB-KW"/>
</dbReference>
<keyword evidence="3" id="KW-0233">DNA recombination</keyword>
<keyword evidence="1" id="KW-0229">DNA integration</keyword>
<accession>A0AAW5PDD4</accession>
<reference evidence="7" key="1">
    <citation type="submission" date="2022-08" db="EMBL/GenBank/DDBJ databases">
        <title>Genomic Encyclopedia of Type Strains, Phase V (KMG-V): Genome sequencing to study the core and pangenomes of soil and plant-associated prokaryotes.</title>
        <authorList>
            <person name="Whitman W."/>
        </authorList>
    </citation>
    <scope>NUCLEOTIDE SEQUENCE</scope>
    <source>
        <strain evidence="7">SP3002</strain>
    </source>
</reference>
<dbReference type="InterPro" id="IPR011010">
    <property type="entry name" value="DNA_brk_join_enz"/>
</dbReference>
<keyword evidence="2 4" id="KW-0238">DNA-binding</keyword>
<sequence length="346" mass="38440">MADQASSLNSLLASEERAQVDEFFFSRSGLASTTAETYSASWWDFLTWCKSHGHEAIPASPGAVAEYLEDRRHYSLSTIRNRLSAISFAHEHLELGDPTSEGRAAEVRKSITQEKREEEIRSPGEQLGNRPYPPSEIIRGGLPLLRDYLACLNEGSVGDPGEEGTARHERWWSWQGRHEQVRETWLDSFISEEKASAEAMTDGQCKLVPEPEFSLSVMRDRALLLLMAAAGASRPEIARIDLVDVVPDDDCLLIGMRRKNGMPDRTIRLSGSDSVELCPIRAMTAWIVGAGLVGGPLFRAFDAHSNMKSSRISLSSINLLVQNAAELAGFNLDEWTPSRLKRSPRE</sequence>
<dbReference type="InterPro" id="IPR013762">
    <property type="entry name" value="Integrase-like_cat_sf"/>
</dbReference>
<evidence type="ECO:0000256" key="1">
    <source>
        <dbReference type="ARBA" id="ARBA00022908"/>
    </source>
</evidence>
<evidence type="ECO:0000259" key="6">
    <source>
        <dbReference type="PROSITE" id="PS51900"/>
    </source>
</evidence>
<evidence type="ECO:0000256" key="2">
    <source>
        <dbReference type="ARBA" id="ARBA00023125"/>
    </source>
</evidence>